<gene>
    <name evidence="2" type="ORF">AZH43_08300</name>
</gene>
<name>A0A151Y472_9GAMM</name>
<feature type="transmembrane region" description="Helical" evidence="1">
    <location>
        <begin position="12"/>
        <end position="40"/>
    </location>
</feature>
<evidence type="ECO:0000256" key="1">
    <source>
        <dbReference type="SAM" id="Phobius"/>
    </source>
</evidence>
<accession>A0A151Y472</accession>
<feature type="transmembrane region" description="Helical" evidence="1">
    <location>
        <begin position="46"/>
        <end position="66"/>
    </location>
</feature>
<sequence>MHSLRYPLAVLYRFIAAFGIGYLCCYFLALNLTLFFHLYWPKAESIYLAAFIALIFYAGFVIFAFCTPHLKRLSLFSFALLLGLFALYHTLG</sequence>
<keyword evidence="3" id="KW-1185">Reference proteome</keyword>
<dbReference type="Proteomes" id="UP000076276">
    <property type="component" value="Unassembled WGS sequence"/>
</dbReference>
<reference evidence="2 3" key="1">
    <citation type="submission" date="2016-03" db="EMBL/GenBank/DDBJ databases">
        <title>Acinetobacter genomospecies 28 strain ANC 4149.</title>
        <authorList>
            <person name="Radolfova-Krizova L."/>
            <person name="Nemec A."/>
        </authorList>
    </citation>
    <scope>NUCLEOTIDE SEQUENCE [LARGE SCALE GENOMIC DNA]</scope>
    <source>
        <strain evidence="2 3">ANC 4149</strain>
    </source>
</reference>
<keyword evidence="1" id="KW-1133">Transmembrane helix</keyword>
<dbReference type="EMBL" id="LUAW01000013">
    <property type="protein sequence ID" value="KYQ72842.1"/>
    <property type="molecule type" value="Genomic_DNA"/>
</dbReference>
<evidence type="ECO:0000313" key="3">
    <source>
        <dbReference type="Proteomes" id="UP000076276"/>
    </source>
</evidence>
<proteinExistence type="predicted"/>
<protein>
    <recommendedName>
        <fullName evidence="4">Iron transporter</fullName>
    </recommendedName>
</protein>
<dbReference type="RefSeq" id="WP_067667246.1">
    <property type="nucleotide sequence ID" value="NZ_CBCSIK010000002.1"/>
</dbReference>
<dbReference type="OrthoDB" id="6712950at2"/>
<comment type="caution">
    <text evidence="2">The sequence shown here is derived from an EMBL/GenBank/DDBJ whole genome shotgun (WGS) entry which is preliminary data.</text>
</comment>
<evidence type="ECO:0000313" key="2">
    <source>
        <dbReference type="EMBL" id="KYQ72842.1"/>
    </source>
</evidence>
<evidence type="ECO:0008006" key="4">
    <source>
        <dbReference type="Google" id="ProtNLM"/>
    </source>
</evidence>
<feature type="transmembrane region" description="Helical" evidence="1">
    <location>
        <begin position="73"/>
        <end position="91"/>
    </location>
</feature>
<dbReference type="AlphaFoldDB" id="A0A151Y472"/>
<dbReference type="STRING" id="1806892.AZH43_08300"/>
<organism evidence="2 3">
    <name type="scientific">Acinetobacter pragensis</name>
    <dbReference type="NCBI Taxonomy" id="1806892"/>
    <lineage>
        <taxon>Bacteria</taxon>
        <taxon>Pseudomonadati</taxon>
        <taxon>Pseudomonadota</taxon>
        <taxon>Gammaproteobacteria</taxon>
        <taxon>Moraxellales</taxon>
        <taxon>Moraxellaceae</taxon>
        <taxon>Acinetobacter</taxon>
    </lineage>
</organism>
<keyword evidence="1" id="KW-0472">Membrane</keyword>
<keyword evidence="1" id="KW-0812">Transmembrane</keyword>